<keyword evidence="1" id="KW-0472">Membrane</keyword>
<evidence type="ECO:0000313" key="3">
    <source>
        <dbReference type="Proteomes" id="UP000054270"/>
    </source>
</evidence>
<keyword evidence="1" id="KW-1133">Transmembrane helix</keyword>
<feature type="non-terminal residue" evidence="2">
    <location>
        <position position="1"/>
    </location>
</feature>
<name>A0A0D2NL28_HYPSF</name>
<dbReference type="EMBL" id="KN817576">
    <property type="protein sequence ID" value="KJA19579.1"/>
    <property type="molecule type" value="Genomic_DNA"/>
</dbReference>
<keyword evidence="3" id="KW-1185">Reference proteome</keyword>
<proteinExistence type="predicted"/>
<accession>A0A0D2NL28</accession>
<protein>
    <submittedName>
        <fullName evidence="2">Uncharacterized protein</fullName>
    </submittedName>
</protein>
<gene>
    <name evidence="2" type="ORF">HYPSUDRAFT_44138</name>
</gene>
<keyword evidence="1" id="KW-0812">Transmembrane</keyword>
<organism evidence="2 3">
    <name type="scientific">Hypholoma sublateritium (strain FD-334 SS-4)</name>
    <dbReference type="NCBI Taxonomy" id="945553"/>
    <lineage>
        <taxon>Eukaryota</taxon>
        <taxon>Fungi</taxon>
        <taxon>Dikarya</taxon>
        <taxon>Basidiomycota</taxon>
        <taxon>Agaricomycotina</taxon>
        <taxon>Agaricomycetes</taxon>
        <taxon>Agaricomycetidae</taxon>
        <taxon>Agaricales</taxon>
        <taxon>Agaricineae</taxon>
        <taxon>Strophariaceae</taxon>
        <taxon>Hypholoma</taxon>
    </lineage>
</organism>
<dbReference type="Proteomes" id="UP000054270">
    <property type="component" value="Unassembled WGS sequence"/>
</dbReference>
<feature type="transmembrane region" description="Helical" evidence="1">
    <location>
        <begin position="6"/>
        <end position="28"/>
    </location>
</feature>
<evidence type="ECO:0000256" key="1">
    <source>
        <dbReference type="SAM" id="Phobius"/>
    </source>
</evidence>
<dbReference type="AlphaFoldDB" id="A0A0D2NL28"/>
<evidence type="ECO:0000313" key="2">
    <source>
        <dbReference type="EMBL" id="KJA19579.1"/>
    </source>
</evidence>
<reference evidence="3" key="1">
    <citation type="submission" date="2014-04" db="EMBL/GenBank/DDBJ databases">
        <title>Evolutionary Origins and Diversification of the Mycorrhizal Mutualists.</title>
        <authorList>
            <consortium name="DOE Joint Genome Institute"/>
            <consortium name="Mycorrhizal Genomics Consortium"/>
            <person name="Kohler A."/>
            <person name="Kuo A."/>
            <person name="Nagy L.G."/>
            <person name="Floudas D."/>
            <person name="Copeland A."/>
            <person name="Barry K.W."/>
            <person name="Cichocki N."/>
            <person name="Veneault-Fourrey C."/>
            <person name="LaButti K."/>
            <person name="Lindquist E.A."/>
            <person name="Lipzen A."/>
            <person name="Lundell T."/>
            <person name="Morin E."/>
            <person name="Murat C."/>
            <person name="Riley R."/>
            <person name="Ohm R."/>
            <person name="Sun H."/>
            <person name="Tunlid A."/>
            <person name="Henrissat B."/>
            <person name="Grigoriev I.V."/>
            <person name="Hibbett D.S."/>
            <person name="Martin F."/>
        </authorList>
    </citation>
    <scope>NUCLEOTIDE SEQUENCE [LARGE SCALE GENOMIC DNA]</scope>
    <source>
        <strain evidence="3">FD-334 SS-4</strain>
    </source>
</reference>
<sequence>HYGCVSFFVPAGAGSFCFRIAAPASIVLRFKNKSRMSRPPHVLQGHTHGPLPNLIHAEGSSLLHEDLCCCSTINGTWGAPYCGDLCHCLVKDCALTEGFRELQLCSSGCGRGDQCTPPIHTLRNLVPSAHGVSTRW</sequence>